<evidence type="ECO:0000313" key="4">
    <source>
        <dbReference type="Proteomes" id="UP001595791"/>
    </source>
</evidence>
<comment type="similarity">
    <text evidence="1">Belongs to the flagella basal body rod proteins family.</text>
</comment>
<name>A0ABV8MV93_9NEIS</name>
<evidence type="ECO:0000256" key="1">
    <source>
        <dbReference type="ARBA" id="ARBA00009677"/>
    </source>
</evidence>
<dbReference type="PROSITE" id="PS50883">
    <property type="entry name" value="EAL"/>
    <property type="match status" value="1"/>
</dbReference>
<dbReference type="InterPro" id="IPR001633">
    <property type="entry name" value="EAL_dom"/>
</dbReference>
<accession>A0ABV8MV93</accession>
<comment type="caution">
    <text evidence="3">The sequence shown here is derived from an EMBL/GenBank/DDBJ whole genome shotgun (WGS) entry which is preliminary data.</text>
</comment>
<gene>
    <name evidence="3" type="ORF">ACFOW7_15600</name>
</gene>
<keyword evidence="4" id="KW-1185">Reference proteome</keyword>
<dbReference type="EMBL" id="JBHSBU010000001">
    <property type="protein sequence ID" value="MFC4160765.1"/>
    <property type="molecule type" value="Genomic_DNA"/>
</dbReference>
<dbReference type="Proteomes" id="UP001595791">
    <property type="component" value="Unassembled WGS sequence"/>
</dbReference>
<proteinExistence type="inferred from homology"/>
<keyword evidence="3" id="KW-0969">Cilium</keyword>
<evidence type="ECO:0000313" key="3">
    <source>
        <dbReference type="EMBL" id="MFC4160765.1"/>
    </source>
</evidence>
<protein>
    <submittedName>
        <fullName evidence="3">Flagellar basal body rod C-terminal domain-containing protein</fullName>
    </submittedName>
</protein>
<dbReference type="SUPFAM" id="SSF64518">
    <property type="entry name" value="Phase 1 flagellin"/>
    <property type="match status" value="1"/>
</dbReference>
<organism evidence="3 4">
    <name type="scientific">Chitinimonas lacunae</name>
    <dbReference type="NCBI Taxonomy" id="1963018"/>
    <lineage>
        <taxon>Bacteria</taxon>
        <taxon>Pseudomonadati</taxon>
        <taxon>Pseudomonadota</taxon>
        <taxon>Betaproteobacteria</taxon>
        <taxon>Neisseriales</taxon>
        <taxon>Chitinibacteraceae</taxon>
        <taxon>Chitinimonas</taxon>
    </lineage>
</organism>
<feature type="domain" description="EAL" evidence="2">
    <location>
        <begin position="1"/>
        <end position="76"/>
    </location>
</feature>
<reference evidence="4" key="1">
    <citation type="journal article" date="2019" name="Int. J. Syst. Evol. Microbiol.">
        <title>The Global Catalogue of Microorganisms (GCM) 10K type strain sequencing project: providing services to taxonomists for standard genome sequencing and annotation.</title>
        <authorList>
            <consortium name="The Broad Institute Genomics Platform"/>
            <consortium name="The Broad Institute Genome Sequencing Center for Infectious Disease"/>
            <person name="Wu L."/>
            <person name="Ma J."/>
        </authorList>
    </citation>
    <scope>NUCLEOTIDE SEQUENCE [LARGE SCALE GENOMIC DNA]</scope>
    <source>
        <strain evidence="4">LMG 29894</strain>
    </source>
</reference>
<sequence length="76" mass="7923">MAISGLGAGLSGMQHFQRGLEVSASRIAGWTPQETQGADLASETVQSLVNKTGFQASAQMVKTADDMLGTLIDIRA</sequence>
<keyword evidence="3" id="KW-0282">Flagellum</keyword>
<evidence type="ECO:0000259" key="2">
    <source>
        <dbReference type="PROSITE" id="PS50883"/>
    </source>
</evidence>
<dbReference type="RefSeq" id="WP_378165948.1">
    <property type="nucleotide sequence ID" value="NZ_JBHSBU010000001.1"/>
</dbReference>
<keyword evidence="3" id="KW-0966">Cell projection</keyword>
<dbReference type="InterPro" id="IPR010930">
    <property type="entry name" value="Flg_bb/hook_C_dom"/>
</dbReference>
<dbReference type="Pfam" id="PF06429">
    <property type="entry name" value="Flg_bbr_C"/>
    <property type="match status" value="1"/>
</dbReference>